<dbReference type="InterPro" id="IPR020476">
    <property type="entry name" value="Nudix_hydrolase"/>
</dbReference>
<evidence type="ECO:0000313" key="3">
    <source>
        <dbReference type="EMBL" id="QHS98613.1"/>
    </source>
</evidence>
<dbReference type="PRINTS" id="PR00502">
    <property type="entry name" value="NUDIXFAMILY"/>
</dbReference>
<name>A0A6C0C511_9ZZZZ</name>
<dbReference type="Pfam" id="PF00293">
    <property type="entry name" value="NUDIX"/>
    <property type="match status" value="1"/>
</dbReference>
<dbReference type="GO" id="GO:0006754">
    <property type="term" value="P:ATP biosynthetic process"/>
    <property type="evidence" value="ECO:0007669"/>
    <property type="project" value="TreeGrafter"/>
</dbReference>
<organism evidence="3">
    <name type="scientific">viral metagenome</name>
    <dbReference type="NCBI Taxonomy" id="1070528"/>
    <lineage>
        <taxon>unclassified sequences</taxon>
        <taxon>metagenomes</taxon>
        <taxon>organismal metagenomes</taxon>
    </lineage>
</organism>
<dbReference type="Gene3D" id="3.90.79.10">
    <property type="entry name" value="Nucleoside Triphosphate Pyrophosphohydrolase"/>
    <property type="match status" value="1"/>
</dbReference>
<evidence type="ECO:0000259" key="2">
    <source>
        <dbReference type="PROSITE" id="PS51462"/>
    </source>
</evidence>
<dbReference type="PROSITE" id="PS51462">
    <property type="entry name" value="NUDIX"/>
    <property type="match status" value="1"/>
</dbReference>
<keyword evidence="1" id="KW-0378">Hydrolase</keyword>
<protein>
    <recommendedName>
        <fullName evidence="2">Nudix hydrolase domain-containing protein</fullName>
    </recommendedName>
</protein>
<accession>A0A6C0C511</accession>
<evidence type="ECO:0000256" key="1">
    <source>
        <dbReference type="ARBA" id="ARBA00022801"/>
    </source>
</evidence>
<sequence>MKKASCVLVVNKKNNTFLSVSLKNDHDDMNLPGGRVEKGETYIQAGIRETKEETGITVWNLKELHCDIDSGWTVVTYYTHNYLGNIYTRENHVVKWLPLEYLNKSKLWAEYNSVVHDKYIDVMNGHVDNVEGTM</sequence>
<dbReference type="PANTHER" id="PTHR21340">
    <property type="entry name" value="DIADENOSINE 5,5-P1,P4-TETRAPHOSPHATE PYROPHOSPHOHYDROLASE MUTT"/>
    <property type="match status" value="1"/>
</dbReference>
<dbReference type="InterPro" id="IPR051325">
    <property type="entry name" value="Nudix_hydrolase_domain"/>
</dbReference>
<proteinExistence type="predicted"/>
<dbReference type="GO" id="GO:0004081">
    <property type="term" value="F:bis(5'-nucleosyl)-tetraphosphatase (asymmetrical) activity"/>
    <property type="evidence" value="ECO:0007669"/>
    <property type="project" value="TreeGrafter"/>
</dbReference>
<dbReference type="SUPFAM" id="SSF55811">
    <property type="entry name" value="Nudix"/>
    <property type="match status" value="1"/>
</dbReference>
<dbReference type="EMBL" id="MN739319">
    <property type="protein sequence ID" value="QHS98613.1"/>
    <property type="molecule type" value="Genomic_DNA"/>
</dbReference>
<dbReference type="GO" id="GO:0006167">
    <property type="term" value="P:AMP biosynthetic process"/>
    <property type="evidence" value="ECO:0007669"/>
    <property type="project" value="TreeGrafter"/>
</dbReference>
<dbReference type="AlphaFoldDB" id="A0A6C0C511"/>
<dbReference type="InterPro" id="IPR015797">
    <property type="entry name" value="NUDIX_hydrolase-like_dom_sf"/>
</dbReference>
<dbReference type="PANTHER" id="PTHR21340:SF0">
    <property type="entry name" value="BIS(5'-NUCLEOSYL)-TETRAPHOSPHATASE [ASYMMETRICAL]"/>
    <property type="match status" value="1"/>
</dbReference>
<feature type="domain" description="Nudix hydrolase" evidence="2">
    <location>
        <begin position="1"/>
        <end position="124"/>
    </location>
</feature>
<dbReference type="InterPro" id="IPR000086">
    <property type="entry name" value="NUDIX_hydrolase_dom"/>
</dbReference>
<reference evidence="3" key="1">
    <citation type="journal article" date="2020" name="Nature">
        <title>Giant virus diversity and host interactions through global metagenomics.</title>
        <authorList>
            <person name="Schulz F."/>
            <person name="Roux S."/>
            <person name="Paez-Espino D."/>
            <person name="Jungbluth S."/>
            <person name="Walsh D.A."/>
            <person name="Denef V.J."/>
            <person name="McMahon K.D."/>
            <person name="Konstantinidis K.T."/>
            <person name="Eloe-Fadrosh E.A."/>
            <person name="Kyrpides N.C."/>
            <person name="Woyke T."/>
        </authorList>
    </citation>
    <scope>NUCLEOTIDE SEQUENCE</scope>
    <source>
        <strain evidence="3">GVMAG-M-3300020185-18</strain>
    </source>
</reference>